<dbReference type="STRING" id="1461582.BN1048_00284"/>
<dbReference type="Proteomes" id="UP000044136">
    <property type="component" value="Unassembled WGS sequence"/>
</dbReference>
<dbReference type="eggNOG" id="COG0334">
    <property type="taxonomic scope" value="Bacteria"/>
</dbReference>
<evidence type="ECO:0000256" key="7">
    <source>
        <dbReference type="PIRSR" id="PIRSR000185-2"/>
    </source>
</evidence>
<dbReference type="CDD" id="cd01076">
    <property type="entry name" value="NAD_bind_1_Glu_DH"/>
    <property type="match status" value="1"/>
</dbReference>
<dbReference type="RefSeq" id="WP_035807640.1">
    <property type="nucleotide sequence ID" value="NZ_CCSE01000001.1"/>
</dbReference>
<feature type="binding site" evidence="7">
    <location>
        <position position="190"/>
    </location>
    <ligand>
        <name>NAD(+)</name>
        <dbReference type="ChEBI" id="CHEBI:57540"/>
    </ligand>
</feature>
<dbReference type="Gene3D" id="3.40.50.10860">
    <property type="entry name" value="Leucine Dehydrogenase, chain A, domain 1"/>
    <property type="match status" value="1"/>
</dbReference>
<dbReference type="SUPFAM" id="SSF53223">
    <property type="entry name" value="Aminoacid dehydrogenase-like, N-terminal domain"/>
    <property type="match status" value="1"/>
</dbReference>
<dbReference type="OrthoDB" id="9803297at2"/>
<proteinExistence type="inferred from homology"/>
<feature type="binding site" evidence="7">
    <location>
        <position position="348"/>
    </location>
    <ligand>
        <name>substrate</name>
    </ligand>
</feature>
<dbReference type="PRINTS" id="PR00082">
    <property type="entry name" value="GLFDHDRGNASE"/>
</dbReference>
<dbReference type="HOGENOM" id="CLU_025763_1_2_9"/>
<dbReference type="PIRSF" id="PIRSF000185">
    <property type="entry name" value="Glu_DH"/>
    <property type="match status" value="1"/>
</dbReference>
<evidence type="ECO:0000256" key="3">
    <source>
        <dbReference type="ARBA" id="ARBA00023027"/>
    </source>
</evidence>
<evidence type="ECO:0000256" key="5">
    <source>
        <dbReference type="PIRNR" id="PIRNR000185"/>
    </source>
</evidence>
<dbReference type="InterPro" id="IPR006097">
    <property type="entry name" value="Glu/Leu/Phe/Val/Trp_DH_dimer"/>
</dbReference>
<gene>
    <name evidence="11" type="primary">gluD</name>
    <name evidence="11" type="ORF">BN1048_00284</name>
</gene>
<keyword evidence="12" id="KW-1185">Reference proteome</keyword>
<keyword evidence="3 7" id="KW-0520">NAD</keyword>
<dbReference type="GO" id="GO:0000166">
    <property type="term" value="F:nucleotide binding"/>
    <property type="evidence" value="ECO:0007669"/>
    <property type="project" value="UniProtKB-KW"/>
</dbReference>
<evidence type="ECO:0000256" key="8">
    <source>
        <dbReference type="PIRSR" id="PIRSR000185-3"/>
    </source>
</evidence>
<dbReference type="InterPro" id="IPR046346">
    <property type="entry name" value="Aminoacid_DH-like_N_sf"/>
</dbReference>
<dbReference type="GO" id="GO:0004352">
    <property type="term" value="F:glutamate dehydrogenase (NAD+) activity"/>
    <property type="evidence" value="ECO:0007669"/>
    <property type="project" value="UniProtKB-EC"/>
</dbReference>
<evidence type="ECO:0000313" key="12">
    <source>
        <dbReference type="Proteomes" id="UP000044136"/>
    </source>
</evidence>
<dbReference type="Gene3D" id="3.40.50.720">
    <property type="entry name" value="NAD(P)-binding Rossmann-like Domain"/>
    <property type="match status" value="1"/>
</dbReference>
<dbReference type="PROSITE" id="PS00074">
    <property type="entry name" value="GLFV_DEHYDROGENASE"/>
    <property type="match status" value="1"/>
</dbReference>
<evidence type="ECO:0000256" key="9">
    <source>
        <dbReference type="RuleBase" id="RU004417"/>
    </source>
</evidence>
<feature type="domain" description="Glutamate/phenylalanine/leucine/valine/L-tryptophan dehydrogenase C-terminal" evidence="10">
    <location>
        <begin position="183"/>
        <end position="412"/>
    </location>
</feature>
<dbReference type="SMART" id="SM00839">
    <property type="entry name" value="ELFV_dehydrog"/>
    <property type="match status" value="1"/>
</dbReference>
<dbReference type="PANTHER" id="PTHR11606">
    <property type="entry name" value="GLUTAMATE DEHYDROGENASE"/>
    <property type="match status" value="1"/>
</dbReference>
<accession>A0A078M335</accession>
<evidence type="ECO:0000313" key="11">
    <source>
        <dbReference type="EMBL" id="CDZ99161.1"/>
    </source>
</evidence>
<name>A0A078M335_9STAP</name>
<evidence type="ECO:0000256" key="4">
    <source>
        <dbReference type="ARBA" id="ARBA00047898"/>
    </source>
</evidence>
<dbReference type="Pfam" id="PF00208">
    <property type="entry name" value="ELFV_dehydrog"/>
    <property type="match status" value="1"/>
</dbReference>
<keyword evidence="2 5" id="KW-0560">Oxidoreductase</keyword>
<evidence type="ECO:0000256" key="6">
    <source>
        <dbReference type="PIRSR" id="PIRSR000185-1"/>
    </source>
</evidence>
<dbReference type="Pfam" id="PF02812">
    <property type="entry name" value="ELFV_dehydrog_N"/>
    <property type="match status" value="1"/>
</dbReference>
<dbReference type="Gene3D" id="1.10.8.1210">
    <property type="match status" value="1"/>
</dbReference>
<dbReference type="InterPro" id="IPR006095">
    <property type="entry name" value="Glu/Leu/Phe/Val/Trp_DH"/>
</dbReference>
<evidence type="ECO:0000256" key="2">
    <source>
        <dbReference type="ARBA" id="ARBA00023002"/>
    </source>
</evidence>
<evidence type="ECO:0000259" key="10">
    <source>
        <dbReference type="SMART" id="SM00839"/>
    </source>
</evidence>
<dbReference type="FunFam" id="3.40.50.10860:FF:000008">
    <property type="entry name" value="Glutamate dehydrogenase"/>
    <property type="match status" value="1"/>
</dbReference>
<comment type="similarity">
    <text evidence="1 5 9">Belongs to the Glu/Leu/Phe/Val dehydrogenases family.</text>
</comment>
<dbReference type="EMBL" id="CCSE01000001">
    <property type="protein sequence ID" value="CDZ99161.1"/>
    <property type="molecule type" value="Genomic_DNA"/>
</dbReference>
<dbReference type="InterPro" id="IPR036291">
    <property type="entry name" value="NAD(P)-bd_dom_sf"/>
</dbReference>
<dbReference type="SUPFAM" id="SSF51735">
    <property type="entry name" value="NAD(P)-binding Rossmann-fold domains"/>
    <property type="match status" value="1"/>
</dbReference>
<keyword evidence="7" id="KW-0547">Nucleotide-binding</keyword>
<reference evidence="11 12" key="1">
    <citation type="submission" date="2014-07" db="EMBL/GenBank/DDBJ databases">
        <authorList>
            <person name="Urmite Genomes Urmite Genomes"/>
        </authorList>
    </citation>
    <scope>NUCLEOTIDE SEQUENCE [LARGE SCALE GENOMIC DNA]</scope>
    <source>
        <strain evidence="11 12">13MG44_air</strain>
    </source>
</reference>
<feature type="binding site" evidence="7">
    <location>
        <position position="70"/>
    </location>
    <ligand>
        <name>substrate</name>
    </ligand>
</feature>
<feature type="active site" description="Proton donor" evidence="6">
    <location>
        <position position="106"/>
    </location>
</feature>
<sequence>MSEEISLVESTQRIIKEALDKLGYNDDMYQLIKEPLRTLKVRIPVKMDDGSVKVFTGFRAQHNDAVGPTKGGVRFHPSVSEDEVVALSMWMTLKAGIVDLPYGGGKGGIICDPREMSMDEVERLSRGYVRAISQIVGPTKDIPAPDVFTNSQIMAWMMDEYSAIDQFNSPGFITGKPLVLGGSEGRDRATALGVVICLEQALKKRDLKMEDIRIVIQGFGNAGSFLAKFLFDRGAKIVGISDANGALHDPEGLDIDYLLERRDSFGMVTNLFDDVLSNDELFSLDCDVIIPAAIENQITEANAPNIKAQILCEAANGPTTTEATRILTDRGVLIVPDVLASAGGVTVSYFEWVQNNQGYYWSEDEVNEKMEQKLVAAFNEIYDLHENRQIDMRLAAFIVGLKRTAEGSRYRGWA</sequence>
<organism evidence="11 12">
    <name type="scientific">Jeotgalicoccus saudimassiliensis</name>
    <dbReference type="NCBI Taxonomy" id="1461582"/>
    <lineage>
        <taxon>Bacteria</taxon>
        <taxon>Bacillati</taxon>
        <taxon>Bacillota</taxon>
        <taxon>Bacilli</taxon>
        <taxon>Bacillales</taxon>
        <taxon>Staphylococcaceae</taxon>
        <taxon>Jeotgalicoccus</taxon>
    </lineage>
</organism>
<dbReference type="InterPro" id="IPR033524">
    <property type="entry name" value="Glu/Leu/Phe/Val_DH_AS"/>
</dbReference>
<evidence type="ECO:0000256" key="1">
    <source>
        <dbReference type="ARBA" id="ARBA00006382"/>
    </source>
</evidence>
<dbReference type="PANTHER" id="PTHR11606:SF13">
    <property type="entry name" value="GLUTAMATE DEHYDROGENASE 1, MITOCHONDRIAL"/>
    <property type="match status" value="1"/>
</dbReference>
<dbReference type="AlphaFoldDB" id="A0A078M335"/>
<feature type="binding site" evidence="7">
    <location>
        <position position="221"/>
    </location>
    <ligand>
        <name>NAD(+)</name>
        <dbReference type="ChEBI" id="CHEBI:57540"/>
    </ligand>
</feature>
<dbReference type="InterPro" id="IPR033922">
    <property type="entry name" value="NAD_bind_Glu_DH"/>
</dbReference>
<protein>
    <recommendedName>
        <fullName evidence="5">Glutamate dehydrogenase</fullName>
    </recommendedName>
</protein>
<feature type="binding site" evidence="7">
    <location>
        <position position="94"/>
    </location>
    <ligand>
        <name>substrate</name>
    </ligand>
</feature>
<feature type="site" description="Important for catalysis" evidence="8">
    <location>
        <position position="146"/>
    </location>
</feature>
<comment type="catalytic activity">
    <reaction evidence="4">
        <text>L-glutamate + NAD(+) + H2O = 2-oxoglutarate + NH4(+) + NADH + H(+)</text>
        <dbReference type="Rhea" id="RHEA:15133"/>
        <dbReference type="ChEBI" id="CHEBI:15377"/>
        <dbReference type="ChEBI" id="CHEBI:15378"/>
        <dbReference type="ChEBI" id="CHEBI:16810"/>
        <dbReference type="ChEBI" id="CHEBI:28938"/>
        <dbReference type="ChEBI" id="CHEBI:29985"/>
        <dbReference type="ChEBI" id="CHEBI:57540"/>
        <dbReference type="ChEBI" id="CHEBI:57945"/>
        <dbReference type="EC" id="1.4.1.2"/>
    </reaction>
</comment>
<dbReference type="InterPro" id="IPR014362">
    <property type="entry name" value="Glu_DH"/>
</dbReference>
<dbReference type="GO" id="GO:0006538">
    <property type="term" value="P:L-glutamate catabolic process"/>
    <property type="evidence" value="ECO:0007669"/>
    <property type="project" value="TreeGrafter"/>
</dbReference>
<dbReference type="InterPro" id="IPR006096">
    <property type="entry name" value="Glu/Leu/Phe/Val/Trp_DH_C"/>
</dbReference>